<keyword evidence="3 6" id="KW-0326">Glycosidase</keyword>
<evidence type="ECO:0000256" key="5">
    <source>
        <dbReference type="PIRSR" id="PIRSR606710-2"/>
    </source>
</evidence>
<protein>
    <submittedName>
        <fullName evidence="7">Glycoside hydrolase family 43</fullName>
    </submittedName>
</protein>
<dbReference type="PANTHER" id="PTHR42812:SF5">
    <property type="entry name" value="ENDO-ARABINASE"/>
    <property type="match status" value="1"/>
</dbReference>
<organism evidence="7 8">
    <name type="scientific">Kribbella turkmenica</name>
    <dbReference type="NCBI Taxonomy" id="2530375"/>
    <lineage>
        <taxon>Bacteria</taxon>
        <taxon>Bacillati</taxon>
        <taxon>Actinomycetota</taxon>
        <taxon>Actinomycetes</taxon>
        <taxon>Propionibacteriales</taxon>
        <taxon>Kribbellaceae</taxon>
        <taxon>Kribbella</taxon>
    </lineage>
</organism>
<dbReference type="GO" id="GO:0004553">
    <property type="term" value="F:hydrolase activity, hydrolyzing O-glycosyl compounds"/>
    <property type="evidence" value="ECO:0007669"/>
    <property type="project" value="InterPro"/>
</dbReference>
<dbReference type="AlphaFoldDB" id="A0A4R4WQL9"/>
<comment type="similarity">
    <text evidence="1 6">Belongs to the glycosyl hydrolase 43 family.</text>
</comment>
<gene>
    <name evidence="7" type="ORF">E1218_23015</name>
</gene>
<dbReference type="Pfam" id="PF04616">
    <property type="entry name" value="Glyco_hydro_43"/>
    <property type="match status" value="1"/>
</dbReference>
<sequence length="300" mass="32739">MSFANPVYAADFADPAVLRAAGCWWAFATNGALGNVQVLRSDDLVRWTPVGDGLPNPGRWAVAGRTWAPEVTVHADQYVLYYTARVAGSDLQAIGRAVASQPQGPYHDHWTEPLIYQSDAGGSIDASPYTDSDGRRYLLWKNDGNAVGRDCWIYAQELTESGTALRGSPVRLMTHDQPWEGSVVEAPYLLRRPDGLHLFYSGNAVGSERYAVGHALCETPLGPCRKPATEPVLRSNDVAAGPGHCVVVEHDDKTWMVHHAWRPDDVRAHQHGRAMWVTEVAWQAGRPVCHGPSASVPSSP</sequence>
<dbReference type="Proteomes" id="UP000295172">
    <property type="component" value="Unassembled WGS sequence"/>
</dbReference>
<evidence type="ECO:0000313" key="7">
    <source>
        <dbReference type="EMBL" id="TDD20074.1"/>
    </source>
</evidence>
<dbReference type="InterPro" id="IPR006710">
    <property type="entry name" value="Glyco_hydro_43"/>
</dbReference>
<dbReference type="CDD" id="cd08999">
    <property type="entry name" value="GH43_ABN-like"/>
    <property type="match status" value="1"/>
</dbReference>
<dbReference type="OrthoDB" id="9801455at2"/>
<feature type="site" description="Important for catalytic activity, responsible for pKa modulation of the active site Glu and correct orientation of both the proton donor and substrate" evidence="5">
    <location>
        <position position="125"/>
    </location>
</feature>
<dbReference type="SUPFAM" id="SSF75005">
    <property type="entry name" value="Arabinanase/levansucrase/invertase"/>
    <property type="match status" value="1"/>
</dbReference>
<evidence type="ECO:0000313" key="8">
    <source>
        <dbReference type="Proteomes" id="UP000295172"/>
    </source>
</evidence>
<dbReference type="Gene3D" id="2.115.10.20">
    <property type="entry name" value="Glycosyl hydrolase domain, family 43"/>
    <property type="match status" value="1"/>
</dbReference>
<feature type="active site" description="Proton donor" evidence="4">
    <location>
        <position position="185"/>
    </location>
</feature>
<evidence type="ECO:0000256" key="1">
    <source>
        <dbReference type="ARBA" id="ARBA00009865"/>
    </source>
</evidence>
<evidence type="ECO:0000256" key="4">
    <source>
        <dbReference type="PIRSR" id="PIRSR606710-1"/>
    </source>
</evidence>
<dbReference type="PANTHER" id="PTHR42812">
    <property type="entry name" value="BETA-XYLOSIDASE"/>
    <property type="match status" value="1"/>
</dbReference>
<evidence type="ECO:0000256" key="6">
    <source>
        <dbReference type="RuleBase" id="RU361187"/>
    </source>
</evidence>
<keyword evidence="8" id="KW-1185">Reference proteome</keyword>
<dbReference type="EMBL" id="SMKR01000107">
    <property type="protein sequence ID" value="TDD20074.1"/>
    <property type="molecule type" value="Genomic_DNA"/>
</dbReference>
<evidence type="ECO:0000256" key="3">
    <source>
        <dbReference type="ARBA" id="ARBA00023295"/>
    </source>
</evidence>
<proteinExistence type="inferred from homology"/>
<comment type="caution">
    <text evidence="7">The sequence shown here is derived from an EMBL/GenBank/DDBJ whole genome shotgun (WGS) entry which is preliminary data.</text>
</comment>
<dbReference type="InterPro" id="IPR023296">
    <property type="entry name" value="Glyco_hydro_beta-prop_sf"/>
</dbReference>
<dbReference type="GO" id="GO:0005975">
    <property type="term" value="P:carbohydrate metabolic process"/>
    <property type="evidence" value="ECO:0007669"/>
    <property type="project" value="InterPro"/>
</dbReference>
<reference evidence="7 8" key="1">
    <citation type="submission" date="2019-02" db="EMBL/GenBank/DDBJ databases">
        <title>Draft genome sequences of novel Actinobacteria.</title>
        <authorList>
            <person name="Sahin N."/>
            <person name="Ay H."/>
            <person name="Saygin H."/>
        </authorList>
    </citation>
    <scope>NUCLEOTIDE SEQUENCE [LARGE SCALE GENOMIC DNA]</scope>
    <source>
        <strain evidence="7 8">16K104</strain>
    </source>
</reference>
<name>A0A4R4WQL9_9ACTN</name>
<evidence type="ECO:0000256" key="2">
    <source>
        <dbReference type="ARBA" id="ARBA00022801"/>
    </source>
</evidence>
<feature type="active site" description="Proton acceptor" evidence="4">
    <location>
        <position position="14"/>
    </location>
</feature>
<dbReference type="RefSeq" id="WP_132323481.1">
    <property type="nucleotide sequence ID" value="NZ_SMKR01000107.1"/>
</dbReference>
<keyword evidence="2 6" id="KW-0378">Hydrolase</keyword>
<dbReference type="InterPro" id="IPR051795">
    <property type="entry name" value="Glycosyl_Hydrlase_43"/>
</dbReference>
<accession>A0A4R4WQL9</accession>